<keyword evidence="4" id="KW-1185">Reference proteome</keyword>
<dbReference type="Gene3D" id="3.40.50.2000">
    <property type="entry name" value="Glycogen Phosphorylase B"/>
    <property type="match status" value="1"/>
</dbReference>
<evidence type="ECO:0000259" key="2">
    <source>
        <dbReference type="Pfam" id="PF00534"/>
    </source>
</evidence>
<feature type="region of interest" description="Disordered" evidence="1">
    <location>
        <begin position="421"/>
        <end position="441"/>
    </location>
</feature>
<protein>
    <recommendedName>
        <fullName evidence="2">Glycosyl transferase family 1 domain-containing protein</fullName>
    </recommendedName>
</protein>
<gene>
    <name evidence="3" type="ORF">NBRC116598_06880</name>
</gene>
<accession>A0ABQ0AHB8</accession>
<sequence length="441" mass="48880">MPITAPQTSLLLYAPVPLYLFEGSLFIERQAVNGLQLWARHFDLITVMMPVSAVAPPAGWVPVHCYQQELSRVSIEPFPMAYRPDQFLRALPQALKRIRSLIAQADYLSFAIGGLFGDWGAVSCLAAHQLQRPYGVWTDRVESEVMRQSLERPSDKALDQTTWRSRLRGRLYHRPMAWLEKAVIQRADLGLFHGAETFEAYHGLCRNPQLVHDIHIAEEDHISDSALAAKIADVGRKRPLRLIYTGRAEAMKGPIDWTTVLERLNVLGVDFHATWLGDGAALPQMKGRIQRAGLTNCVDFPGFIEDRSAVLQALRQADIFVFCHKTPESPRCLIEALTCGTPILGYEGAYARDLISGQGGGTLVSRGDTEALALRIAELDADRDQLAQRIADARLDGTPFSDVQVFAHRAGILKQYLPVGGAMPPQKRSSGPGLGWDTARN</sequence>
<organism evidence="3 4">
    <name type="scientific">Pseudophaeobacter arcticus</name>
    <dbReference type="NCBI Taxonomy" id="385492"/>
    <lineage>
        <taxon>Bacteria</taxon>
        <taxon>Pseudomonadati</taxon>
        <taxon>Pseudomonadota</taxon>
        <taxon>Alphaproteobacteria</taxon>
        <taxon>Rhodobacterales</taxon>
        <taxon>Paracoccaceae</taxon>
        <taxon>Pseudophaeobacter</taxon>
    </lineage>
</organism>
<name>A0ABQ0AHB8_9RHOB</name>
<dbReference type="Proteomes" id="UP001441944">
    <property type="component" value="Unassembled WGS sequence"/>
</dbReference>
<proteinExistence type="predicted"/>
<evidence type="ECO:0000256" key="1">
    <source>
        <dbReference type="SAM" id="MobiDB-lite"/>
    </source>
</evidence>
<dbReference type="EMBL" id="BAABWU010000002">
    <property type="protein sequence ID" value="GAA6195244.1"/>
    <property type="molecule type" value="Genomic_DNA"/>
</dbReference>
<comment type="caution">
    <text evidence="3">The sequence shown here is derived from an EMBL/GenBank/DDBJ whole genome shotgun (WGS) entry which is preliminary data.</text>
</comment>
<evidence type="ECO:0000313" key="4">
    <source>
        <dbReference type="Proteomes" id="UP001441944"/>
    </source>
</evidence>
<dbReference type="RefSeq" id="WP_353397114.1">
    <property type="nucleotide sequence ID" value="NZ_BAABWU010000002.1"/>
</dbReference>
<feature type="domain" description="Glycosyl transferase family 1" evidence="2">
    <location>
        <begin position="237"/>
        <end position="391"/>
    </location>
</feature>
<reference evidence="3 4" key="1">
    <citation type="submission" date="2024-04" db="EMBL/GenBank/DDBJ databases">
        <title>Draft genome sequence of Pseudophaeobacter arcticus NBRC 116598.</title>
        <authorList>
            <person name="Miyakawa T."/>
            <person name="Kusuya Y."/>
            <person name="Miura T."/>
        </authorList>
    </citation>
    <scope>NUCLEOTIDE SEQUENCE [LARGE SCALE GENOMIC DNA]</scope>
    <source>
        <strain evidence="3 4">SU-CL00105</strain>
    </source>
</reference>
<dbReference type="PANTHER" id="PTHR12526">
    <property type="entry name" value="GLYCOSYLTRANSFERASE"/>
    <property type="match status" value="1"/>
</dbReference>
<dbReference type="Pfam" id="PF00534">
    <property type="entry name" value="Glycos_transf_1"/>
    <property type="match status" value="1"/>
</dbReference>
<dbReference type="SUPFAM" id="SSF53756">
    <property type="entry name" value="UDP-Glycosyltransferase/glycogen phosphorylase"/>
    <property type="match status" value="1"/>
</dbReference>
<dbReference type="InterPro" id="IPR001296">
    <property type="entry name" value="Glyco_trans_1"/>
</dbReference>
<evidence type="ECO:0000313" key="3">
    <source>
        <dbReference type="EMBL" id="GAA6195244.1"/>
    </source>
</evidence>